<evidence type="ECO:0000313" key="7">
    <source>
        <dbReference type="EMBL" id="SNZ11278.1"/>
    </source>
</evidence>
<keyword evidence="1 4" id="KW-0349">Heme</keyword>
<evidence type="ECO:0000256" key="5">
    <source>
        <dbReference type="SAM" id="SignalP"/>
    </source>
</evidence>
<proteinExistence type="predicted"/>
<name>A0A285NPY3_9AQUI</name>
<feature type="signal peptide" evidence="5">
    <location>
        <begin position="1"/>
        <end position="21"/>
    </location>
</feature>
<dbReference type="InterPro" id="IPR036909">
    <property type="entry name" value="Cyt_c-like_dom_sf"/>
</dbReference>
<evidence type="ECO:0000256" key="4">
    <source>
        <dbReference type="PROSITE-ProRule" id="PRU00433"/>
    </source>
</evidence>
<reference evidence="8" key="1">
    <citation type="submission" date="2017-09" db="EMBL/GenBank/DDBJ databases">
        <authorList>
            <person name="Varghese N."/>
            <person name="Submissions S."/>
        </authorList>
    </citation>
    <scope>NUCLEOTIDE SEQUENCE [LARGE SCALE GENOMIC DNA]</scope>
    <source>
        <strain evidence="8">DSM 15103</strain>
    </source>
</reference>
<dbReference type="GO" id="GO:0046872">
    <property type="term" value="F:metal ion binding"/>
    <property type="evidence" value="ECO:0007669"/>
    <property type="project" value="UniProtKB-KW"/>
</dbReference>
<dbReference type="OrthoDB" id="9773456at2"/>
<organism evidence="7 8">
    <name type="scientific">Persephonella hydrogeniphila</name>
    <dbReference type="NCBI Taxonomy" id="198703"/>
    <lineage>
        <taxon>Bacteria</taxon>
        <taxon>Pseudomonadati</taxon>
        <taxon>Aquificota</taxon>
        <taxon>Aquificia</taxon>
        <taxon>Aquificales</taxon>
        <taxon>Hydrogenothermaceae</taxon>
        <taxon>Persephonella</taxon>
    </lineage>
</organism>
<dbReference type="Proteomes" id="UP000219036">
    <property type="component" value="Unassembled WGS sequence"/>
</dbReference>
<accession>A0A285NPY3</accession>
<feature type="domain" description="Cytochrome c" evidence="6">
    <location>
        <begin position="20"/>
        <end position="108"/>
    </location>
</feature>
<feature type="chain" id="PRO_5012176674" evidence="5">
    <location>
        <begin position="22"/>
        <end position="108"/>
    </location>
</feature>
<dbReference type="AlphaFoldDB" id="A0A285NPY3"/>
<sequence length="108" mass="12231">MKRLAAGLLMGISLISYSSFGAVDGAEIFKKNSCPICHKETKDAIGPSLKTIAEFYKNNPKQLELFFKGQADPIVWPDRFDMMKTQMGKFRAMSDEELKALIDFILRH</sequence>
<dbReference type="SUPFAM" id="SSF46626">
    <property type="entry name" value="Cytochrome c"/>
    <property type="match status" value="1"/>
</dbReference>
<dbReference type="Pfam" id="PF00034">
    <property type="entry name" value="Cytochrom_C"/>
    <property type="match status" value="1"/>
</dbReference>
<evidence type="ECO:0000256" key="1">
    <source>
        <dbReference type="ARBA" id="ARBA00022617"/>
    </source>
</evidence>
<keyword evidence="5" id="KW-0732">Signal</keyword>
<evidence type="ECO:0000256" key="2">
    <source>
        <dbReference type="ARBA" id="ARBA00022723"/>
    </source>
</evidence>
<keyword evidence="2 4" id="KW-0479">Metal-binding</keyword>
<dbReference type="GO" id="GO:0020037">
    <property type="term" value="F:heme binding"/>
    <property type="evidence" value="ECO:0007669"/>
    <property type="project" value="InterPro"/>
</dbReference>
<dbReference type="RefSeq" id="WP_097001173.1">
    <property type="nucleotide sequence ID" value="NZ_OBEI01000013.1"/>
</dbReference>
<evidence type="ECO:0000256" key="3">
    <source>
        <dbReference type="ARBA" id="ARBA00023004"/>
    </source>
</evidence>
<evidence type="ECO:0000259" key="6">
    <source>
        <dbReference type="PROSITE" id="PS51007"/>
    </source>
</evidence>
<dbReference type="Gene3D" id="1.10.760.10">
    <property type="entry name" value="Cytochrome c-like domain"/>
    <property type="match status" value="1"/>
</dbReference>
<evidence type="ECO:0000313" key="8">
    <source>
        <dbReference type="Proteomes" id="UP000219036"/>
    </source>
</evidence>
<protein>
    <submittedName>
        <fullName evidence="7">Cytochrome c</fullName>
    </submittedName>
</protein>
<dbReference type="PROSITE" id="PS51007">
    <property type="entry name" value="CYTC"/>
    <property type="match status" value="1"/>
</dbReference>
<dbReference type="GO" id="GO:0009055">
    <property type="term" value="F:electron transfer activity"/>
    <property type="evidence" value="ECO:0007669"/>
    <property type="project" value="InterPro"/>
</dbReference>
<keyword evidence="3 4" id="KW-0408">Iron</keyword>
<dbReference type="EMBL" id="OBEI01000013">
    <property type="protein sequence ID" value="SNZ11278.1"/>
    <property type="molecule type" value="Genomic_DNA"/>
</dbReference>
<dbReference type="InterPro" id="IPR009056">
    <property type="entry name" value="Cyt_c-like_dom"/>
</dbReference>
<keyword evidence="8" id="KW-1185">Reference proteome</keyword>
<gene>
    <name evidence="7" type="ORF">SAMN06265182_2038</name>
</gene>